<evidence type="ECO:0000313" key="3">
    <source>
        <dbReference type="Proteomes" id="UP000607653"/>
    </source>
</evidence>
<reference evidence="2 3" key="1">
    <citation type="journal article" date="2020" name="Mol. Biol. Evol.">
        <title>Distinct Expression and Methylation Patterns for Genes with Different Fates following a Single Whole-Genome Duplication in Flowering Plants.</title>
        <authorList>
            <person name="Shi T."/>
            <person name="Rahmani R.S."/>
            <person name="Gugger P.F."/>
            <person name="Wang M."/>
            <person name="Li H."/>
            <person name="Zhang Y."/>
            <person name="Li Z."/>
            <person name="Wang Q."/>
            <person name="Van de Peer Y."/>
            <person name="Marchal K."/>
            <person name="Chen J."/>
        </authorList>
    </citation>
    <scope>NUCLEOTIDE SEQUENCE [LARGE SCALE GENOMIC DNA]</scope>
    <source>
        <tissue evidence="2">Leaf</tissue>
    </source>
</reference>
<sequence length="96" mass="10750">MSQALYDHALSIECNTTKMIVEIESLRSQLEGARLEAQEDHRRFIDTLSSLTTQLDEMKSNKLNSLKKGKSNTSRTSNGRSNSVTRSSRARKSSST</sequence>
<dbReference type="EMBL" id="DUZY01000008">
    <property type="protein sequence ID" value="DAD46956.1"/>
    <property type="molecule type" value="Genomic_DNA"/>
</dbReference>
<proteinExistence type="predicted"/>
<evidence type="ECO:0000256" key="1">
    <source>
        <dbReference type="SAM" id="MobiDB-lite"/>
    </source>
</evidence>
<feature type="region of interest" description="Disordered" evidence="1">
    <location>
        <begin position="56"/>
        <end position="96"/>
    </location>
</feature>
<evidence type="ECO:0000313" key="2">
    <source>
        <dbReference type="EMBL" id="DAD46956.1"/>
    </source>
</evidence>
<accession>A0A822ZVP5</accession>
<dbReference type="AlphaFoldDB" id="A0A822ZVP5"/>
<dbReference type="Proteomes" id="UP000607653">
    <property type="component" value="Unassembled WGS sequence"/>
</dbReference>
<keyword evidence="3" id="KW-1185">Reference proteome</keyword>
<gene>
    <name evidence="2" type="ORF">HUJ06_016893</name>
</gene>
<organism evidence="2 3">
    <name type="scientific">Nelumbo nucifera</name>
    <name type="common">Sacred lotus</name>
    <dbReference type="NCBI Taxonomy" id="4432"/>
    <lineage>
        <taxon>Eukaryota</taxon>
        <taxon>Viridiplantae</taxon>
        <taxon>Streptophyta</taxon>
        <taxon>Embryophyta</taxon>
        <taxon>Tracheophyta</taxon>
        <taxon>Spermatophyta</taxon>
        <taxon>Magnoliopsida</taxon>
        <taxon>Proteales</taxon>
        <taxon>Nelumbonaceae</taxon>
        <taxon>Nelumbo</taxon>
    </lineage>
</organism>
<name>A0A822ZVP5_NELNU</name>
<protein>
    <submittedName>
        <fullName evidence="2">Uncharacterized protein</fullName>
    </submittedName>
</protein>
<comment type="caution">
    <text evidence="2">The sequence shown here is derived from an EMBL/GenBank/DDBJ whole genome shotgun (WGS) entry which is preliminary data.</text>
</comment>
<feature type="compositionally biased region" description="Low complexity" evidence="1">
    <location>
        <begin position="71"/>
        <end position="87"/>
    </location>
</feature>